<feature type="transmembrane region" description="Helical" evidence="6">
    <location>
        <begin position="94"/>
        <end position="113"/>
    </location>
</feature>
<dbReference type="PANTHER" id="PTHR23503">
    <property type="entry name" value="SOLUTE CARRIER FAMILY 2"/>
    <property type="match status" value="1"/>
</dbReference>
<dbReference type="SUPFAM" id="SSF103473">
    <property type="entry name" value="MFS general substrate transporter"/>
    <property type="match status" value="1"/>
</dbReference>
<feature type="transmembrane region" description="Helical" evidence="6">
    <location>
        <begin position="301"/>
        <end position="319"/>
    </location>
</feature>
<dbReference type="Proteomes" id="UP000285060">
    <property type="component" value="Unassembled WGS sequence"/>
</dbReference>
<protein>
    <recommendedName>
        <fullName evidence="7">Major facilitator superfamily (MFS) profile domain-containing protein</fullName>
    </recommendedName>
</protein>
<feature type="transmembrane region" description="Helical" evidence="6">
    <location>
        <begin position="125"/>
        <end position="142"/>
    </location>
</feature>
<dbReference type="PROSITE" id="PS50850">
    <property type="entry name" value="MFS"/>
    <property type="match status" value="1"/>
</dbReference>
<dbReference type="Gene3D" id="1.20.1250.20">
    <property type="entry name" value="MFS general substrate transporter like domains"/>
    <property type="match status" value="1"/>
</dbReference>
<dbReference type="InterPro" id="IPR036259">
    <property type="entry name" value="MFS_trans_sf"/>
</dbReference>
<dbReference type="InterPro" id="IPR005829">
    <property type="entry name" value="Sugar_transporter_CS"/>
</dbReference>
<dbReference type="PANTHER" id="PTHR23503:SF8">
    <property type="entry name" value="FACILITATED GLUCOSE TRANSPORTER PROTEIN 1"/>
    <property type="match status" value="1"/>
</dbReference>
<feature type="transmembrane region" description="Helical" evidence="6">
    <location>
        <begin position="429"/>
        <end position="449"/>
    </location>
</feature>
<evidence type="ECO:0000256" key="5">
    <source>
        <dbReference type="ARBA" id="ARBA00023136"/>
    </source>
</evidence>
<evidence type="ECO:0000313" key="8">
    <source>
        <dbReference type="EMBL" id="RHY31840.1"/>
    </source>
</evidence>
<dbReference type="GO" id="GO:0015149">
    <property type="term" value="F:hexose transmembrane transporter activity"/>
    <property type="evidence" value="ECO:0007669"/>
    <property type="project" value="TreeGrafter"/>
</dbReference>
<feature type="transmembrane region" description="Helical" evidence="6">
    <location>
        <begin position="182"/>
        <end position="204"/>
    </location>
</feature>
<evidence type="ECO:0000256" key="2">
    <source>
        <dbReference type="ARBA" id="ARBA00022448"/>
    </source>
</evidence>
<feature type="transmembrane region" description="Helical" evidence="6">
    <location>
        <begin position="216"/>
        <end position="236"/>
    </location>
</feature>
<dbReference type="VEuPathDB" id="FungiDB:H310_12248"/>
<feature type="domain" description="Major facilitator superfamily (MFS) profile" evidence="7">
    <location>
        <begin position="44"/>
        <end position="485"/>
    </location>
</feature>
<feature type="transmembrane region" description="Helical" evidence="6">
    <location>
        <begin position="45"/>
        <end position="67"/>
    </location>
</feature>
<evidence type="ECO:0000256" key="6">
    <source>
        <dbReference type="SAM" id="Phobius"/>
    </source>
</evidence>
<sequence length="525" mass="57676">MPSNTIRQHDVLSFTANDDNDRIHIIPPKTVINNVLPSFRMRRSILCALLGAFQFGWMMAEMAYIPFHHPKLCLLPRIPQGQCLVFPGHSTAEWTMQSTAWAVGGGLGALLSAVPADYLGRQRTLGYNGCLMVAGGLVQLFATDIYTFAVGRGLNGIASGVAINVLNNYLRELSPVQWRMFYLTLVQIALSVGTLVVTTFMYAIPDVPSTAWQFKPLFGGPVVIGVLQVASMPWIVESPVWLLHRDQLDRARQALEALYFPCNVDQHLSGLVASAEAQAIEIEASSSKLLLLVSSKYRKQFLIAVVLAMMQQLCGMTALMTFGPIVFKSVGLADLRLATTLVYFGRFHDMYLAGKFGDRFSRRALLLWGTTCMILTSVGFTLCQMYPNDTTNWIQIGCMISFVAAFCASIGSLGWLVPTELVPESLGATSGAIATFTTWTAQFFIGVYFQQISSPEHWGTQAFGMFPAVLVVFAAFVWSSVLDSRNKTSEEVTAMFAWSQGSSAKANGAFVYWTSDKENCILSSP</sequence>
<comment type="caution">
    <text evidence="8">The sequence shown here is derived from an EMBL/GenBank/DDBJ whole genome shotgun (WGS) entry which is preliminary data.</text>
</comment>
<keyword evidence="5 6" id="KW-0472">Membrane</keyword>
<gene>
    <name evidence="8" type="ORF">DYB32_003116</name>
</gene>
<keyword evidence="4 6" id="KW-1133">Transmembrane helix</keyword>
<dbReference type="PROSITE" id="PS00217">
    <property type="entry name" value="SUGAR_TRANSPORT_2"/>
    <property type="match status" value="1"/>
</dbReference>
<keyword evidence="3 6" id="KW-0812">Transmembrane</keyword>
<organism evidence="8 9">
    <name type="scientific">Aphanomyces invadans</name>
    <dbReference type="NCBI Taxonomy" id="157072"/>
    <lineage>
        <taxon>Eukaryota</taxon>
        <taxon>Sar</taxon>
        <taxon>Stramenopiles</taxon>
        <taxon>Oomycota</taxon>
        <taxon>Saprolegniomycetes</taxon>
        <taxon>Saprolegniales</taxon>
        <taxon>Verrucalvaceae</taxon>
        <taxon>Aphanomyces</taxon>
    </lineage>
</organism>
<evidence type="ECO:0000256" key="3">
    <source>
        <dbReference type="ARBA" id="ARBA00022692"/>
    </source>
</evidence>
<dbReference type="AlphaFoldDB" id="A0A418B1J5"/>
<feature type="transmembrane region" description="Helical" evidence="6">
    <location>
        <begin position="461"/>
        <end position="481"/>
    </location>
</feature>
<reference evidence="8 9" key="1">
    <citation type="submission" date="2018-08" db="EMBL/GenBank/DDBJ databases">
        <title>Aphanomyces genome sequencing and annotation.</title>
        <authorList>
            <person name="Minardi D."/>
            <person name="Oidtmann B."/>
            <person name="Van Der Giezen M."/>
            <person name="Studholme D.J."/>
        </authorList>
    </citation>
    <scope>NUCLEOTIDE SEQUENCE [LARGE SCALE GENOMIC DNA]</scope>
    <source>
        <strain evidence="8 9">NJM0002</strain>
    </source>
</reference>
<proteinExistence type="predicted"/>
<feature type="transmembrane region" description="Helical" evidence="6">
    <location>
        <begin position="365"/>
        <end position="387"/>
    </location>
</feature>
<dbReference type="InterPro" id="IPR020846">
    <property type="entry name" value="MFS_dom"/>
</dbReference>
<evidence type="ECO:0000259" key="7">
    <source>
        <dbReference type="PROSITE" id="PS50850"/>
    </source>
</evidence>
<dbReference type="Pfam" id="PF00083">
    <property type="entry name" value="Sugar_tr"/>
    <property type="match status" value="1"/>
</dbReference>
<feature type="transmembrane region" description="Helical" evidence="6">
    <location>
        <begin position="393"/>
        <end position="417"/>
    </location>
</feature>
<evidence type="ECO:0000313" key="9">
    <source>
        <dbReference type="Proteomes" id="UP000285060"/>
    </source>
</evidence>
<name>A0A418B1J5_9STRA</name>
<dbReference type="GO" id="GO:0016020">
    <property type="term" value="C:membrane"/>
    <property type="evidence" value="ECO:0007669"/>
    <property type="project" value="UniProtKB-SubCell"/>
</dbReference>
<evidence type="ECO:0000256" key="4">
    <source>
        <dbReference type="ARBA" id="ARBA00022989"/>
    </source>
</evidence>
<feature type="transmembrane region" description="Helical" evidence="6">
    <location>
        <begin position="148"/>
        <end position="170"/>
    </location>
</feature>
<evidence type="ECO:0000256" key="1">
    <source>
        <dbReference type="ARBA" id="ARBA00004141"/>
    </source>
</evidence>
<comment type="subcellular location">
    <subcellularLocation>
        <location evidence="1">Membrane</location>
        <topology evidence="1">Multi-pass membrane protein</topology>
    </subcellularLocation>
</comment>
<accession>A0A418B1J5</accession>
<keyword evidence="2" id="KW-0813">Transport</keyword>
<dbReference type="InterPro" id="IPR045263">
    <property type="entry name" value="GLUT"/>
</dbReference>
<dbReference type="EMBL" id="QUSY01000180">
    <property type="protein sequence ID" value="RHY31840.1"/>
    <property type="molecule type" value="Genomic_DNA"/>
</dbReference>
<dbReference type="InterPro" id="IPR005828">
    <property type="entry name" value="MFS_sugar_transport-like"/>
</dbReference>
<keyword evidence="9" id="KW-1185">Reference proteome</keyword>